<dbReference type="GO" id="GO:0000177">
    <property type="term" value="C:cytoplasmic exosome (RNase complex)"/>
    <property type="evidence" value="ECO:0007669"/>
    <property type="project" value="TreeGrafter"/>
</dbReference>
<dbReference type="GO" id="GO:0000467">
    <property type="term" value="P:exonucleolytic trimming to generate mature 3'-end of 5.8S rRNA from tricistronic rRNA transcript (SSU-rRNA, 5.8S rRNA, LSU-rRNA)"/>
    <property type="evidence" value="ECO:0007669"/>
    <property type="project" value="TreeGrafter"/>
</dbReference>
<dbReference type="Gene3D" id="3.30.230.70">
    <property type="entry name" value="GHMP Kinase, N-terminal domain"/>
    <property type="match status" value="1"/>
</dbReference>
<protein>
    <submittedName>
        <fullName evidence="7">Exosome complex exoribonuclease</fullName>
    </submittedName>
</protein>
<comment type="subcellular location">
    <subcellularLocation>
        <location evidence="2">Cytoplasm</location>
    </subcellularLocation>
    <subcellularLocation>
        <location evidence="1">Nucleus</location>
    </subcellularLocation>
</comment>
<evidence type="ECO:0000256" key="5">
    <source>
        <dbReference type="SAM" id="MobiDB-lite"/>
    </source>
</evidence>
<keyword evidence="4" id="KW-0963">Cytoplasm</keyword>
<reference evidence="7 8" key="1">
    <citation type="submission" date="2018-07" db="EMBL/GenBank/DDBJ databases">
        <title>The complete nuclear genome of the prasinophyte Chloropicon primus (CCMP1205).</title>
        <authorList>
            <person name="Pombert J.-F."/>
            <person name="Otis C."/>
            <person name="Turmel M."/>
            <person name="Lemieux C."/>
        </authorList>
    </citation>
    <scope>NUCLEOTIDE SEQUENCE [LARGE SCALE GENOMIC DNA]</scope>
    <source>
        <strain evidence="7 8">CCMP1205</strain>
    </source>
</reference>
<evidence type="ECO:0000256" key="3">
    <source>
        <dbReference type="ARBA" id="ARBA00006678"/>
    </source>
</evidence>
<evidence type="ECO:0000259" key="6">
    <source>
        <dbReference type="Pfam" id="PF01138"/>
    </source>
</evidence>
<feature type="region of interest" description="Disordered" evidence="5">
    <location>
        <begin position="228"/>
        <end position="257"/>
    </location>
</feature>
<dbReference type="InterPro" id="IPR050590">
    <property type="entry name" value="Exosome_comp_Rrp42_subfam"/>
</dbReference>
<sequence length="476" mass="50750">MASGGGFIAANGELLRAALLESNVRDDGRNVRESRGVSLELSHGFQEVARPNDGVGGKQVVTTASVQVGRTRVSSTVSAAVDEPPIDRAHEGTLTIFVDCERDLVEAAGTQATHSEVTGEVARSLDQVLKHCRAVDLESLCIVPGRHAWAIRVDIRVLELDGNVLDAATIAAVASIKAFKRPEIKFRESEGSTERVTVVPLEERDGVRLTVHHTPFTVSFVAFRKQHKQGDWPDEGDKDAEGGEDLEMDEGSSSEEEAEDMRANFVYAIDATLAEEAICDAKVVVAADSEGYVRLVRKYGGCPLPKGDLTLLGRLACIRARELGAYVEAKCKAFDLEEKQNRIRRKANAGPSLALAGGKETREHARRQVLATPGKLGEVVEVVEFGLEGDLGLDSEDEDVGTTNGEGFEAGAGTGGGAVVIGVQAPTSSRPSSEKMRGVVVPSGKPRGGEAGKDNSGGSSPKRLRDAFTPEFLRRS</sequence>
<dbReference type="SUPFAM" id="SSF55666">
    <property type="entry name" value="Ribonuclease PH domain 2-like"/>
    <property type="match status" value="1"/>
</dbReference>
<dbReference type="InterPro" id="IPR027408">
    <property type="entry name" value="PNPase/RNase_PH_dom_sf"/>
</dbReference>
<dbReference type="AlphaFoldDB" id="A0A5B8MX35"/>
<dbReference type="GO" id="GO:0034475">
    <property type="term" value="P:U4 snRNA 3'-end processing"/>
    <property type="evidence" value="ECO:0007669"/>
    <property type="project" value="TreeGrafter"/>
</dbReference>
<feature type="region of interest" description="Disordered" evidence="5">
    <location>
        <begin position="393"/>
        <end position="476"/>
    </location>
</feature>
<evidence type="ECO:0000256" key="4">
    <source>
        <dbReference type="ARBA" id="ARBA00022490"/>
    </source>
</evidence>
<comment type="similarity">
    <text evidence="3">Belongs to the RNase PH family.</text>
</comment>
<feature type="compositionally biased region" description="Gly residues" evidence="5">
    <location>
        <begin position="408"/>
        <end position="419"/>
    </location>
</feature>
<dbReference type="GO" id="GO:0034476">
    <property type="term" value="P:U5 snRNA 3'-end processing"/>
    <property type="evidence" value="ECO:0007669"/>
    <property type="project" value="TreeGrafter"/>
</dbReference>
<dbReference type="STRING" id="1764295.A0A5B8MX35"/>
<evidence type="ECO:0000256" key="1">
    <source>
        <dbReference type="ARBA" id="ARBA00004123"/>
    </source>
</evidence>
<dbReference type="InterPro" id="IPR036345">
    <property type="entry name" value="ExoRNase_PH_dom2_sf"/>
</dbReference>
<evidence type="ECO:0000313" key="7">
    <source>
        <dbReference type="EMBL" id="QDZ25057.1"/>
    </source>
</evidence>
<dbReference type="GO" id="GO:0071035">
    <property type="term" value="P:nuclear polyadenylation-dependent rRNA catabolic process"/>
    <property type="evidence" value="ECO:0007669"/>
    <property type="project" value="TreeGrafter"/>
</dbReference>
<gene>
    <name evidence="7" type="ORF">A3770_15p75750</name>
</gene>
<dbReference type="GO" id="GO:0016075">
    <property type="term" value="P:rRNA catabolic process"/>
    <property type="evidence" value="ECO:0007669"/>
    <property type="project" value="TreeGrafter"/>
</dbReference>
<organism evidence="7 8">
    <name type="scientific">Chloropicon primus</name>
    <dbReference type="NCBI Taxonomy" id="1764295"/>
    <lineage>
        <taxon>Eukaryota</taxon>
        <taxon>Viridiplantae</taxon>
        <taxon>Chlorophyta</taxon>
        <taxon>Chloropicophyceae</taxon>
        <taxon>Chloropicales</taxon>
        <taxon>Chloropicaceae</taxon>
        <taxon>Chloropicon</taxon>
    </lineage>
</organism>
<dbReference type="Proteomes" id="UP000316726">
    <property type="component" value="Chromosome 15"/>
</dbReference>
<dbReference type="PANTHER" id="PTHR11097:SF14">
    <property type="entry name" value="EXOSOME COMPLEX COMPONENT RRP45"/>
    <property type="match status" value="1"/>
</dbReference>
<dbReference type="InterPro" id="IPR020568">
    <property type="entry name" value="Ribosomal_Su5_D2-typ_SF"/>
</dbReference>
<keyword evidence="8" id="KW-1185">Reference proteome</keyword>
<dbReference type="InterPro" id="IPR001247">
    <property type="entry name" value="ExoRNase_PH_dom1"/>
</dbReference>
<accession>A0A5B8MX35</accession>
<dbReference type="EMBL" id="CP031048">
    <property type="protein sequence ID" value="QDZ25057.1"/>
    <property type="molecule type" value="Genomic_DNA"/>
</dbReference>
<dbReference type="PANTHER" id="PTHR11097">
    <property type="entry name" value="EXOSOME COMPLEX EXONUCLEASE RIBOSOMAL RNA PROCESSING PROTEIN"/>
    <property type="match status" value="1"/>
</dbReference>
<feature type="compositionally biased region" description="Acidic residues" evidence="5">
    <location>
        <begin position="232"/>
        <end position="257"/>
    </location>
</feature>
<dbReference type="SUPFAM" id="SSF54211">
    <property type="entry name" value="Ribosomal protein S5 domain 2-like"/>
    <property type="match status" value="1"/>
</dbReference>
<dbReference type="GO" id="GO:0071038">
    <property type="term" value="P:TRAMP-dependent tRNA surveillance pathway"/>
    <property type="evidence" value="ECO:0007669"/>
    <property type="project" value="TreeGrafter"/>
</dbReference>
<proteinExistence type="inferred from homology"/>
<evidence type="ECO:0000313" key="8">
    <source>
        <dbReference type="Proteomes" id="UP000316726"/>
    </source>
</evidence>
<evidence type="ECO:0000256" key="2">
    <source>
        <dbReference type="ARBA" id="ARBA00004496"/>
    </source>
</evidence>
<dbReference type="GO" id="GO:0000176">
    <property type="term" value="C:nuclear exosome (RNase complex)"/>
    <property type="evidence" value="ECO:0007669"/>
    <property type="project" value="TreeGrafter"/>
</dbReference>
<name>A0A5B8MX35_9CHLO</name>
<feature type="compositionally biased region" description="Basic and acidic residues" evidence="5">
    <location>
        <begin position="463"/>
        <end position="476"/>
    </location>
</feature>
<feature type="domain" description="Exoribonuclease phosphorolytic" evidence="6">
    <location>
        <begin position="64"/>
        <end position="182"/>
    </location>
</feature>
<dbReference type="GO" id="GO:0035925">
    <property type="term" value="F:mRNA 3'-UTR AU-rich region binding"/>
    <property type="evidence" value="ECO:0007669"/>
    <property type="project" value="TreeGrafter"/>
</dbReference>
<dbReference type="OrthoDB" id="10264038at2759"/>
<dbReference type="Pfam" id="PF01138">
    <property type="entry name" value="RNase_PH"/>
    <property type="match status" value="1"/>
</dbReference>
<dbReference type="GO" id="GO:0034473">
    <property type="term" value="P:U1 snRNA 3'-end processing"/>
    <property type="evidence" value="ECO:0007669"/>
    <property type="project" value="TreeGrafter"/>
</dbReference>
<dbReference type="GO" id="GO:0071028">
    <property type="term" value="P:nuclear mRNA surveillance"/>
    <property type="evidence" value="ECO:0007669"/>
    <property type="project" value="TreeGrafter"/>
</dbReference>